<feature type="region of interest" description="Disordered" evidence="2">
    <location>
        <begin position="493"/>
        <end position="526"/>
    </location>
</feature>
<evidence type="ECO:0000313" key="4">
    <source>
        <dbReference type="Proteomes" id="UP000492821"/>
    </source>
</evidence>
<dbReference type="EC" id="2.7.11.1" evidence="1"/>
<accession>A0A7E4UTT3</accession>
<reference evidence="4" key="1">
    <citation type="journal article" date="2013" name="Genetics">
        <title>The draft genome and transcriptome of Panagrellus redivivus are shaped by the harsh demands of a free-living lifestyle.</title>
        <authorList>
            <person name="Srinivasan J."/>
            <person name="Dillman A.R."/>
            <person name="Macchietto M.G."/>
            <person name="Heikkinen L."/>
            <person name="Lakso M."/>
            <person name="Fracchia K.M."/>
            <person name="Antoshechkin I."/>
            <person name="Mortazavi A."/>
            <person name="Wong G."/>
            <person name="Sternberg P.W."/>
        </authorList>
    </citation>
    <scope>NUCLEOTIDE SEQUENCE [LARGE SCALE GENOMIC DNA]</scope>
    <source>
        <strain evidence="4">MT8872</strain>
    </source>
</reference>
<dbReference type="GO" id="GO:0004674">
    <property type="term" value="F:protein serine/threonine kinase activity"/>
    <property type="evidence" value="ECO:0007669"/>
    <property type="project" value="UniProtKB-EC"/>
</dbReference>
<evidence type="ECO:0000259" key="3">
    <source>
        <dbReference type="PROSITE" id="PS50011"/>
    </source>
</evidence>
<feature type="region of interest" description="Disordered" evidence="2">
    <location>
        <begin position="1"/>
        <end position="30"/>
    </location>
</feature>
<name>A0A7E4UTT3_PANRE</name>
<proteinExistence type="predicted"/>
<dbReference type="PROSITE" id="PS00108">
    <property type="entry name" value="PROTEIN_KINASE_ST"/>
    <property type="match status" value="1"/>
</dbReference>
<dbReference type="CDD" id="cd14016">
    <property type="entry name" value="STKc_CK1"/>
    <property type="match status" value="1"/>
</dbReference>
<dbReference type="AlphaFoldDB" id="A0A7E4UTT3"/>
<evidence type="ECO:0000313" key="5">
    <source>
        <dbReference type="WBParaSite" id="Pan_g12778.t1"/>
    </source>
</evidence>
<dbReference type="SMART" id="SM00220">
    <property type="entry name" value="S_TKc"/>
    <property type="match status" value="1"/>
</dbReference>
<keyword evidence="4" id="KW-1185">Reference proteome</keyword>
<dbReference type="InterPro" id="IPR011009">
    <property type="entry name" value="Kinase-like_dom_sf"/>
</dbReference>
<evidence type="ECO:0000256" key="2">
    <source>
        <dbReference type="SAM" id="MobiDB-lite"/>
    </source>
</evidence>
<feature type="domain" description="Protein kinase" evidence="3">
    <location>
        <begin position="180"/>
        <end position="459"/>
    </location>
</feature>
<sequence length="669" mass="75844">MTSIVHDDRPSTSSYGTASSRTSTNHQRHQQNTYYLRPNYYPGPPQPAYYPQQQQQMPMWNPHQQIHPRQAMFLSQFRPQLNPAEFVFIQPPQQYFLPYPSHPPPHIYTAPPPVPVAANTAPAAPTWPGPAGGRGSGRARELHPDAVTVEAGDCWNNAVVAWEQGKLIHNKVGLVVNERYMIIQNIDSGSYGTIFVAVDLRDNNKRVAVKFDTASKDVHLKYEYEVYKSALYDDGNVKVEGFPQVYWFGNEFGHNVLVMELLGPPLASLFNFCERKFGLQTIVGLGEQMIRRIRHLHQRGFIHRDIKAENFLIGLDSMETVCYLIDFGLARRYRYRDEERQLKHIPFRKGRSFVGTAKYASLNSHKNMELSRRDDIESMGYVLIELINGSLPWKKFKVRNGYSTKHQMYIRIRNLKEQTAWNDVCPSMAEWMAYCRKLPFTDEPDYDHLLALVRKIPEVHQAKKKDELSDSLGGLNFDDPRCSSCRAQAKDIRSVRPAETPKAGEVAGVENDENKPGRKLSKSASESVVNAIHPTGEETFDPTAKPASLSIHDLLLIDEPPKPFIPTASTEDDNASTASTCRQCRERRQRFFDERAAATGLKYSWQVWREASPELKFHYENRFSWTVPRPLPSQVAALARSGGHNGVSGAGFQLAVPPPKVCGGPPLTR</sequence>
<dbReference type="InterPro" id="IPR050235">
    <property type="entry name" value="CK1_Ser-Thr_kinase"/>
</dbReference>
<dbReference type="Proteomes" id="UP000492821">
    <property type="component" value="Unassembled WGS sequence"/>
</dbReference>
<dbReference type="PANTHER" id="PTHR11909">
    <property type="entry name" value="CASEIN KINASE-RELATED"/>
    <property type="match status" value="1"/>
</dbReference>
<dbReference type="InterPro" id="IPR008271">
    <property type="entry name" value="Ser/Thr_kinase_AS"/>
</dbReference>
<organism evidence="4 5">
    <name type="scientific">Panagrellus redivivus</name>
    <name type="common">Microworm</name>
    <dbReference type="NCBI Taxonomy" id="6233"/>
    <lineage>
        <taxon>Eukaryota</taxon>
        <taxon>Metazoa</taxon>
        <taxon>Ecdysozoa</taxon>
        <taxon>Nematoda</taxon>
        <taxon>Chromadorea</taxon>
        <taxon>Rhabditida</taxon>
        <taxon>Tylenchina</taxon>
        <taxon>Panagrolaimomorpha</taxon>
        <taxon>Panagrolaimoidea</taxon>
        <taxon>Panagrolaimidae</taxon>
        <taxon>Panagrellus</taxon>
    </lineage>
</organism>
<dbReference type="PROSITE" id="PS50011">
    <property type="entry name" value="PROTEIN_KINASE_DOM"/>
    <property type="match status" value="1"/>
</dbReference>
<feature type="compositionally biased region" description="Basic and acidic residues" evidence="2">
    <location>
        <begin position="1"/>
        <end position="10"/>
    </location>
</feature>
<dbReference type="InterPro" id="IPR000719">
    <property type="entry name" value="Prot_kinase_dom"/>
</dbReference>
<feature type="compositionally biased region" description="Polar residues" evidence="2">
    <location>
        <begin position="11"/>
        <end position="30"/>
    </location>
</feature>
<protein>
    <recommendedName>
        <fullName evidence="1">non-specific serine/threonine protein kinase</fullName>
        <ecNumber evidence="1">2.7.11.1</ecNumber>
    </recommendedName>
</protein>
<evidence type="ECO:0000256" key="1">
    <source>
        <dbReference type="ARBA" id="ARBA00012513"/>
    </source>
</evidence>
<dbReference type="SUPFAM" id="SSF56112">
    <property type="entry name" value="Protein kinase-like (PK-like)"/>
    <property type="match status" value="1"/>
</dbReference>
<dbReference type="WBParaSite" id="Pan_g12778.t1">
    <property type="protein sequence ID" value="Pan_g12778.t1"/>
    <property type="gene ID" value="Pan_g12778"/>
</dbReference>
<dbReference type="Gene3D" id="1.10.510.10">
    <property type="entry name" value="Transferase(Phosphotransferase) domain 1"/>
    <property type="match status" value="1"/>
</dbReference>
<reference evidence="5" key="2">
    <citation type="submission" date="2020-10" db="UniProtKB">
        <authorList>
            <consortium name="WormBaseParasite"/>
        </authorList>
    </citation>
    <scope>IDENTIFICATION</scope>
</reference>
<dbReference type="Pfam" id="PF00069">
    <property type="entry name" value="Pkinase"/>
    <property type="match status" value="1"/>
</dbReference>
<dbReference type="GO" id="GO:0005524">
    <property type="term" value="F:ATP binding"/>
    <property type="evidence" value="ECO:0007669"/>
    <property type="project" value="InterPro"/>
</dbReference>